<dbReference type="AlphaFoldDB" id="A0A8I1EAD8"/>
<comment type="caution">
    <text evidence="1">The sequence shown here is derived from an EMBL/GenBank/DDBJ whole genome shotgun (WGS) entry which is preliminary data.</text>
</comment>
<protein>
    <submittedName>
        <fullName evidence="1">Uncharacterized protein</fullName>
    </submittedName>
</protein>
<name>A0A8I1EAD8_PSEPU</name>
<reference evidence="1" key="1">
    <citation type="submission" date="2020-12" db="EMBL/GenBank/DDBJ databases">
        <title>Enhanced detection system for hospital associated transmission using whole genome sequencing surveillance.</title>
        <authorList>
            <person name="Harrison L.H."/>
            <person name="Van Tyne D."/>
            <person name="Marsh J.W."/>
            <person name="Griffith M.P."/>
            <person name="Snyder D.J."/>
            <person name="Cooper V.S."/>
            <person name="Mustapha M."/>
        </authorList>
    </citation>
    <scope>NUCLEOTIDE SEQUENCE</scope>
    <source>
        <strain evidence="1">PSB00042</strain>
    </source>
</reference>
<accession>A0A8I1EAD8</accession>
<sequence>MSHVPLNALEYALNANELGEGEEVNVYVVAYPTQGKQHVLTPSEYYGFDENEKPAGREHFQDLRKTLLQAGYDQITCDTGEDAVTIALRPSLCRIVAVLTEDQVHELEERLMHSMEALKVYEALEPLLPKLQPAEVDCSSEP</sequence>
<proteinExistence type="predicted"/>
<evidence type="ECO:0000313" key="1">
    <source>
        <dbReference type="EMBL" id="MBI6882312.1"/>
    </source>
</evidence>
<evidence type="ECO:0000313" key="2">
    <source>
        <dbReference type="Proteomes" id="UP000637061"/>
    </source>
</evidence>
<dbReference type="Proteomes" id="UP000637061">
    <property type="component" value="Unassembled WGS sequence"/>
</dbReference>
<gene>
    <name evidence="1" type="ORF">JEU22_00005</name>
</gene>
<organism evidence="1 2">
    <name type="scientific">Pseudomonas putida</name>
    <name type="common">Arthrobacter siderocapsulatus</name>
    <dbReference type="NCBI Taxonomy" id="303"/>
    <lineage>
        <taxon>Bacteria</taxon>
        <taxon>Pseudomonadati</taxon>
        <taxon>Pseudomonadota</taxon>
        <taxon>Gammaproteobacteria</taxon>
        <taxon>Pseudomonadales</taxon>
        <taxon>Pseudomonadaceae</taxon>
        <taxon>Pseudomonas</taxon>
    </lineage>
</organism>
<dbReference type="EMBL" id="JAEHTE010000001">
    <property type="protein sequence ID" value="MBI6882312.1"/>
    <property type="molecule type" value="Genomic_DNA"/>
</dbReference>